<dbReference type="InterPro" id="IPR045443">
    <property type="entry name" value="DUF6504"/>
</dbReference>
<comment type="caution">
    <text evidence="7">The sequence shown here is derived from an EMBL/GenBank/DDBJ whole genome shotgun (WGS) entry which is preliminary data.</text>
</comment>
<evidence type="ECO:0000256" key="4">
    <source>
        <dbReference type="ARBA" id="ARBA00025589"/>
    </source>
</evidence>
<dbReference type="GO" id="GO:0003684">
    <property type="term" value="F:damaged DNA binding"/>
    <property type="evidence" value="ECO:0007669"/>
    <property type="project" value="InterPro"/>
</dbReference>
<dbReference type="PROSITE" id="PS50173">
    <property type="entry name" value="UMUC"/>
    <property type="match status" value="1"/>
</dbReference>
<dbReference type="InterPro" id="IPR043502">
    <property type="entry name" value="DNA/RNA_pol_sf"/>
</dbReference>
<dbReference type="InterPro" id="IPR001126">
    <property type="entry name" value="UmuC"/>
</dbReference>
<organism evidence="7 8">
    <name type="scientific">Gluconacetobacter tumulisoli</name>
    <dbReference type="NCBI Taxonomy" id="1286189"/>
    <lineage>
        <taxon>Bacteria</taxon>
        <taxon>Pseudomonadati</taxon>
        <taxon>Pseudomonadota</taxon>
        <taxon>Alphaproteobacteria</taxon>
        <taxon>Acetobacterales</taxon>
        <taxon>Acetobacteraceae</taxon>
        <taxon>Gluconacetobacter</taxon>
    </lineage>
</organism>
<dbReference type="EMBL" id="JABEQM010000002">
    <property type="protein sequence ID" value="MBB2200481.1"/>
    <property type="molecule type" value="Genomic_DNA"/>
</dbReference>
<dbReference type="Pfam" id="PF20114">
    <property type="entry name" value="DUF6504"/>
    <property type="match status" value="1"/>
</dbReference>
<dbReference type="Pfam" id="PF11799">
    <property type="entry name" value="IMS_C"/>
    <property type="match status" value="1"/>
</dbReference>
<feature type="domain" description="UmuC" evidence="6">
    <location>
        <begin position="11"/>
        <end position="71"/>
    </location>
</feature>
<dbReference type="SUPFAM" id="SSF56672">
    <property type="entry name" value="DNA/RNA polymerases"/>
    <property type="match status" value="1"/>
</dbReference>
<dbReference type="InterPro" id="IPR017961">
    <property type="entry name" value="DNA_pol_Y-fam_little_finger"/>
</dbReference>
<comment type="subunit">
    <text evidence="1">Monomer.</text>
</comment>
<evidence type="ECO:0000256" key="5">
    <source>
        <dbReference type="ARBA" id="ARBA00049244"/>
    </source>
</evidence>
<keyword evidence="3" id="KW-0227">DNA damage</keyword>
<dbReference type="EC" id="2.7.7.7" evidence="2"/>
<sequence>MRRIVSLWLPFLPVERLRRRHVLSPDRPLVTRSHDGRRQVIAAADPAARARGVVPGQPLAQAQALVPDLQVLEADPDRDAADLARLAGRCLWMSPLTAPDGPDGIWIDASGCAHLHGGEPAMLGRLLDDLGRLGLSGRVAIADTPGAAHALARHGRARLAVLPAGAAETLLDSLPVEALRIAGATADMLHRLGLGRIGAVRTAPRAPLARRFGPLLLTRLDQMLGRVAEPIRPVLAPDLVQARRGFVEPISTPDAFRIVIDALVAEACTALRRRGEGARRLDLLFERVDGTTRSVRVGTARAVHDPAHLGRLLAERIESVEPGFGVEAMRLAVTAAERCGPVQDGGAWPGNTWGECGKDEPDLSVLVDRLANRLGPDRVFRLAPVATHVPERRQRRVPAGRAGGGGAWSADWPRPIRLLPAPEPVRVTALLPDHPPRAFTWRGSRHAVAQADGPERILGEWWRPATDADNDRVREYWIVEDRDGRRFWLFRRGDGQHAWSGDQGWFLHGFF</sequence>
<evidence type="ECO:0000256" key="1">
    <source>
        <dbReference type="ARBA" id="ARBA00011245"/>
    </source>
</evidence>
<dbReference type="CDD" id="cd03468">
    <property type="entry name" value="PolY_like"/>
    <property type="match status" value="1"/>
</dbReference>
<protein>
    <recommendedName>
        <fullName evidence="2">DNA-directed DNA polymerase</fullName>
        <ecNumber evidence="2">2.7.7.7</ecNumber>
    </recommendedName>
</protein>
<dbReference type="PANTHER" id="PTHR35369:SF2">
    <property type="entry name" value="BLR3025 PROTEIN"/>
    <property type="match status" value="1"/>
</dbReference>
<evidence type="ECO:0000256" key="3">
    <source>
        <dbReference type="ARBA" id="ARBA00022763"/>
    </source>
</evidence>
<accession>A0A7W4K509</accession>
<dbReference type="PANTHER" id="PTHR35369">
    <property type="entry name" value="BLR3025 PROTEIN-RELATED"/>
    <property type="match status" value="1"/>
</dbReference>
<name>A0A7W4K509_9PROT</name>
<dbReference type="Pfam" id="PF00817">
    <property type="entry name" value="IMS"/>
    <property type="match status" value="1"/>
</dbReference>
<evidence type="ECO:0000313" key="8">
    <source>
        <dbReference type="Proteomes" id="UP000578030"/>
    </source>
</evidence>
<comment type="function">
    <text evidence="4">Poorly processive, error-prone DNA polymerase involved in untargeted mutagenesis. Copies undamaged DNA at stalled replication forks, which arise in vivo from mismatched or misaligned primer ends. These misaligned primers can be extended by PolIV. Exhibits no 3'-5' exonuclease (proofreading) activity. May be involved in translesional synthesis, in conjunction with the beta clamp from PolIII.</text>
</comment>
<comment type="catalytic activity">
    <reaction evidence="5">
        <text>DNA(n) + a 2'-deoxyribonucleoside 5'-triphosphate = DNA(n+1) + diphosphate</text>
        <dbReference type="Rhea" id="RHEA:22508"/>
        <dbReference type="Rhea" id="RHEA-COMP:17339"/>
        <dbReference type="Rhea" id="RHEA-COMP:17340"/>
        <dbReference type="ChEBI" id="CHEBI:33019"/>
        <dbReference type="ChEBI" id="CHEBI:61560"/>
        <dbReference type="ChEBI" id="CHEBI:173112"/>
        <dbReference type="EC" id="2.7.7.7"/>
    </reaction>
</comment>
<dbReference type="Proteomes" id="UP000578030">
    <property type="component" value="Unassembled WGS sequence"/>
</dbReference>
<evidence type="ECO:0000313" key="7">
    <source>
        <dbReference type="EMBL" id="MBB2200481.1"/>
    </source>
</evidence>
<dbReference type="RefSeq" id="WP_182954081.1">
    <property type="nucleotide sequence ID" value="NZ_JABEQM010000002.1"/>
</dbReference>
<dbReference type="Gene3D" id="3.40.1170.60">
    <property type="match status" value="1"/>
</dbReference>
<dbReference type="AlphaFoldDB" id="A0A7W4K509"/>
<keyword evidence="8" id="KW-1185">Reference proteome</keyword>
<gene>
    <name evidence="7" type="ORF">HLH28_02630</name>
</gene>
<evidence type="ECO:0000259" key="6">
    <source>
        <dbReference type="PROSITE" id="PS50173"/>
    </source>
</evidence>
<dbReference type="InterPro" id="IPR050356">
    <property type="entry name" value="SulA_CellDiv_inhibitor"/>
</dbReference>
<evidence type="ECO:0000256" key="2">
    <source>
        <dbReference type="ARBA" id="ARBA00012417"/>
    </source>
</evidence>
<dbReference type="GO" id="GO:0006281">
    <property type="term" value="P:DNA repair"/>
    <property type="evidence" value="ECO:0007669"/>
    <property type="project" value="InterPro"/>
</dbReference>
<reference evidence="7 8" key="1">
    <citation type="submission" date="2020-04" db="EMBL/GenBank/DDBJ databases">
        <title>Description of novel Gluconacetobacter.</title>
        <authorList>
            <person name="Sombolestani A."/>
        </authorList>
    </citation>
    <scope>NUCLEOTIDE SEQUENCE [LARGE SCALE GENOMIC DNA]</scope>
    <source>
        <strain evidence="7 8">LMG 27802</strain>
    </source>
</reference>
<proteinExistence type="predicted"/>